<evidence type="ECO:0000313" key="1">
    <source>
        <dbReference type="EMBL" id="GHB68160.1"/>
    </source>
</evidence>
<proteinExistence type="predicted"/>
<protein>
    <submittedName>
        <fullName evidence="1">Uncharacterized protein</fullName>
    </submittedName>
</protein>
<sequence>MKKNIPTNWEITHFYQQWSPIMSDGTLRAVIEIPQEALSNAEGYVPNAKPFADTSSLYSDTCFTRSLLTDDLLKLFNANSKGLYCCKLNEHILKGEKTGDIAVFDDSKVIILDKGNKRLLVYILYM</sequence>
<dbReference type="EMBL" id="BMXF01000002">
    <property type="protein sequence ID" value="GHB68160.1"/>
    <property type="molecule type" value="Genomic_DNA"/>
</dbReference>
<evidence type="ECO:0000313" key="2">
    <source>
        <dbReference type="Proteomes" id="UP000598271"/>
    </source>
</evidence>
<comment type="caution">
    <text evidence="1">The sequence shown here is derived from an EMBL/GenBank/DDBJ whole genome shotgun (WGS) entry which is preliminary data.</text>
</comment>
<name>A0A8J3D3F1_9BACT</name>
<gene>
    <name evidence="1" type="ORF">GCM10007390_21850</name>
</gene>
<dbReference type="AlphaFoldDB" id="A0A8J3D3F1"/>
<accession>A0A8J3D3F1</accession>
<dbReference type="RefSeq" id="WP_189564482.1">
    <property type="nucleotide sequence ID" value="NZ_BMXF01000002.1"/>
</dbReference>
<reference evidence="1 2" key="1">
    <citation type="journal article" date="2014" name="Int. J. Syst. Evol. Microbiol.">
        <title>Complete genome sequence of Corynebacterium casei LMG S-19264T (=DSM 44701T), isolated from a smear-ripened cheese.</title>
        <authorList>
            <consortium name="US DOE Joint Genome Institute (JGI-PGF)"/>
            <person name="Walter F."/>
            <person name="Albersmeier A."/>
            <person name="Kalinowski J."/>
            <person name="Ruckert C."/>
        </authorList>
    </citation>
    <scope>NUCLEOTIDE SEQUENCE [LARGE SCALE GENOMIC DNA]</scope>
    <source>
        <strain evidence="1 2">KCTC 12866</strain>
    </source>
</reference>
<keyword evidence="2" id="KW-1185">Reference proteome</keyword>
<dbReference type="Proteomes" id="UP000598271">
    <property type="component" value="Unassembled WGS sequence"/>
</dbReference>
<organism evidence="1 2">
    <name type="scientific">Persicitalea jodogahamensis</name>
    <dbReference type="NCBI Taxonomy" id="402147"/>
    <lineage>
        <taxon>Bacteria</taxon>
        <taxon>Pseudomonadati</taxon>
        <taxon>Bacteroidota</taxon>
        <taxon>Cytophagia</taxon>
        <taxon>Cytophagales</taxon>
        <taxon>Spirosomataceae</taxon>
        <taxon>Persicitalea</taxon>
    </lineage>
</organism>